<dbReference type="EC" id="2.7.7.7" evidence="2"/>
<dbReference type="GO" id="GO:0003887">
    <property type="term" value="F:DNA-directed DNA polymerase activity"/>
    <property type="evidence" value="ECO:0007669"/>
    <property type="project" value="UniProtKB-KW"/>
</dbReference>
<dbReference type="PANTHER" id="PTHR32294:SF0">
    <property type="entry name" value="DNA POLYMERASE III SUBUNIT ALPHA"/>
    <property type="match status" value="1"/>
</dbReference>
<keyword evidence="7" id="KW-0235">DNA replication</keyword>
<evidence type="ECO:0000313" key="11">
    <source>
        <dbReference type="EMBL" id="BAH83055.1"/>
    </source>
</evidence>
<dbReference type="Pfam" id="PF17657">
    <property type="entry name" value="DNA_pol3_finger"/>
    <property type="match status" value="1"/>
</dbReference>
<gene>
    <name evidence="11" type="primary">dnaE</name>
    <name evidence="11" type="ORF">ICMP_195</name>
</gene>
<keyword evidence="8" id="KW-0239">DNA-directed DNA polymerase</keyword>
<comment type="subcellular location">
    <subcellularLocation>
        <location evidence="1">Cytoplasm</location>
    </subcellularLocation>
</comment>
<dbReference type="InterPro" id="IPR004805">
    <property type="entry name" value="DnaE2/DnaE/PolC"/>
</dbReference>
<dbReference type="NCBIfam" id="TIGR00594">
    <property type="entry name" value="polc"/>
    <property type="match status" value="1"/>
</dbReference>
<dbReference type="Gene3D" id="3.20.20.140">
    <property type="entry name" value="Metal-dependent hydrolases"/>
    <property type="match status" value="1"/>
</dbReference>
<dbReference type="InterPro" id="IPR012340">
    <property type="entry name" value="NA-bd_OB-fold"/>
</dbReference>
<dbReference type="GO" id="GO:0005737">
    <property type="term" value="C:cytoplasm"/>
    <property type="evidence" value="ECO:0007669"/>
    <property type="project" value="UniProtKB-SubCell"/>
</dbReference>
<dbReference type="PANTHER" id="PTHR32294">
    <property type="entry name" value="DNA POLYMERASE III SUBUNIT ALPHA"/>
    <property type="match status" value="1"/>
</dbReference>
<dbReference type="HOGENOM" id="CLU_001600_0_0_6"/>
<evidence type="ECO:0000256" key="3">
    <source>
        <dbReference type="ARBA" id="ARBA00019114"/>
    </source>
</evidence>
<dbReference type="InterPro" id="IPR016195">
    <property type="entry name" value="Pol/histidinol_Pase-like"/>
</dbReference>
<keyword evidence="4" id="KW-0963">Cytoplasm</keyword>
<dbReference type="SUPFAM" id="SSF50249">
    <property type="entry name" value="Nucleic acid-binding proteins"/>
    <property type="match status" value="1"/>
</dbReference>
<reference evidence="11 12" key="1">
    <citation type="journal article" date="2011" name="Genome Biol. Evol.">
        <title>Reductive evolution of bacterial genome in insect gut environment.</title>
        <authorList>
            <person name="Nikoh N."/>
            <person name="Hosokawa T."/>
            <person name="Ohshima K."/>
            <person name="Hattori M."/>
            <person name="Fukatsu T."/>
        </authorList>
    </citation>
    <scope>NUCLEOTIDE SEQUENCE [LARGE SCALE GENOMIC DNA]</scope>
    <source>
        <strain evidence="11 12">Mpkobe</strain>
    </source>
</reference>
<dbReference type="InterPro" id="IPR004365">
    <property type="entry name" value="NA-bd_OB_tRNA"/>
</dbReference>
<evidence type="ECO:0000259" key="10">
    <source>
        <dbReference type="SMART" id="SM00481"/>
    </source>
</evidence>
<organism evidence="11 12">
    <name type="scientific">Candidatus Ishikawaella capsulata Mpkobe</name>
    <dbReference type="NCBI Taxonomy" id="476281"/>
    <lineage>
        <taxon>Bacteria</taxon>
        <taxon>Pseudomonadati</taxon>
        <taxon>Pseudomonadota</taxon>
        <taxon>Gammaproteobacteria</taxon>
        <taxon>Enterobacterales</taxon>
        <taxon>Enterobacteriaceae</taxon>
        <taxon>Candidatus Ishikawella</taxon>
    </lineage>
</organism>
<evidence type="ECO:0000313" key="12">
    <source>
        <dbReference type="Proteomes" id="UP000061704"/>
    </source>
</evidence>
<dbReference type="RefSeq" id="WP_041068942.1">
    <property type="nucleotide sequence ID" value="NZ_AP010872.1"/>
</dbReference>
<accession>C5WCJ9</accession>
<dbReference type="AlphaFoldDB" id="C5WCJ9"/>
<dbReference type="InterPro" id="IPR049821">
    <property type="entry name" value="PolIIIA_DnaE1_PHP"/>
</dbReference>
<dbReference type="Gene3D" id="2.40.50.140">
    <property type="entry name" value="Nucleic acid-binding proteins"/>
    <property type="match status" value="1"/>
</dbReference>
<feature type="domain" description="Polymerase/histidinol phosphatase N-terminal" evidence="10">
    <location>
        <begin position="7"/>
        <end position="74"/>
    </location>
</feature>
<keyword evidence="12" id="KW-1185">Reference proteome</keyword>
<dbReference type="STRING" id="476281.ICMP_195"/>
<dbReference type="CDD" id="cd04485">
    <property type="entry name" value="DnaE_OBF"/>
    <property type="match status" value="1"/>
</dbReference>
<dbReference type="FunFam" id="1.10.150.870:FF:000001">
    <property type="entry name" value="DNA polymerase III subunit alpha"/>
    <property type="match status" value="1"/>
</dbReference>
<dbReference type="InterPro" id="IPR011708">
    <property type="entry name" value="DNA_pol3_alpha_NTPase_dom"/>
</dbReference>
<dbReference type="CDD" id="cd07433">
    <property type="entry name" value="PHP_PolIIIA_DnaE1"/>
    <property type="match status" value="1"/>
</dbReference>
<dbReference type="Pfam" id="PF20914">
    <property type="entry name" value="DNA_pol_IIIA_C"/>
    <property type="match status" value="1"/>
</dbReference>
<dbReference type="InterPro" id="IPR048472">
    <property type="entry name" value="DNA_pol_IIIA_C"/>
</dbReference>
<dbReference type="OrthoDB" id="9803237at2"/>
<keyword evidence="5" id="KW-0808">Transferase</keyword>
<dbReference type="Pfam" id="PF01336">
    <property type="entry name" value="tRNA_anti-codon"/>
    <property type="match status" value="1"/>
</dbReference>
<dbReference type="Gene3D" id="1.10.150.870">
    <property type="match status" value="1"/>
</dbReference>
<evidence type="ECO:0000256" key="1">
    <source>
        <dbReference type="ARBA" id="ARBA00004496"/>
    </source>
</evidence>
<evidence type="ECO:0000256" key="7">
    <source>
        <dbReference type="ARBA" id="ARBA00022705"/>
    </source>
</evidence>
<dbReference type="SMART" id="SM00481">
    <property type="entry name" value="POLIIIAc"/>
    <property type="match status" value="1"/>
</dbReference>
<dbReference type="Pfam" id="PF07733">
    <property type="entry name" value="DNA_pol3_alpha"/>
    <property type="match status" value="1"/>
</dbReference>
<name>C5WCJ9_9ENTR</name>
<evidence type="ECO:0000256" key="5">
    <source>
        <dbReference type="ARBA" id="ARBA00022679"/>
    </source>
</evidence>
<protein>
    <recommendedName>
        <fullName evidence="3">DNA polymerase III subunit alpha</fullName>
        <ecNumber evidence="2">2.7.7.7</ecNumber>
    </recommendedName>
</protein>
<evidence type="ECO:0000256" key="4">
    <source>
        <dbReference type="ARBA" id="ARBA00022490"/>
    </source>
</evidence>
<proteinExistence type="predicted"/>
<dbReference type="KEGG" id="icp:ICMP_195"/>
<keyword evidence="6" id="KW-0548">Nucleotidyltransferase</keyword>
<dbReference type="GO" id="GO:0008408">
    <property type="term" value="F:3'-5' exonuclease activity"/>
    <property type="evidence" value="ECO:0007669"/>
    <property type="project" value="InterPro"/>
</dbReference>
<dbReference type="GO" id="GO:0003676">
    <property type="term" value="F:nucleic acid binding"/>
    <property type="evidence" value="ECO:0007669"/>
    <property type="project" value="InterPro"/>
</dbReference>
<dbReference type="InterPro" id="IPR003141">
    <property type="entry name" value="Pol/His_phosphatase_N"/>
</dbReference>
<dbReference type="Gene3D" id="1.10.10.1600">
    <property type="entry name" value="Bacterial DNA polymerase III alpha subunit, thumb domain"/>
    <property type="match status" value="1"/>
</dbReference>
<dbReference type="EMBL" id="AP010872">
    <property type="protein sequence ID" value="BAH83055.1"/>
    <property type="molecule type" value="Genomic_DNA"/>
</dbReference>
<comment type="catalytic activity">
    <reaction evidence="9">
        <text>DNA(n) + a 2'-deoxyribonucleoside 5'-triphosphate = DNA(n+1) + diphosphate</text>
        <dbReference type="Rhea" id="RHEA:22508"/>
        <dbReference type="Rhea" id="RHEA-COMP:17339"/>
        <dbReference type="Rhea" id="RHEA-COMP:17340"/>
        <dbReference type="ChEBI" id="CHEBI:33019"/>
        <dbReference type="ChEBI" id="CHEBI:61560"/>
        <dbReference type="ChEBI" id="CHEBI:173112"/>
        <dbReference type="EC" id="2.7.7.7"/>
    </reaction>
</comment>
<evidence type="ECO:0000256" key="2">
    <source>
        <dbReference type="ARBA" id="ARBA00012417"/>
    </source>
</evidence>
<evidence type="ECO:0000256" key="8">
    <source>
        <dbReference type="ARBA" id="ARBA00022932"/>
    </source>
</evidence>
<evidence type="ECO:0000256" key="9">
    <source>
        <dbReference type="ARBA" id="ARBA00049244"/>
    </source>
</evidence>
<dbReference type="GO" id="GO:0006260">
    <property type="term" value="P:DNA replication"/>
    <property type="evidence" value="ECO:0007669"/>
    <property type="project" value="UniProtKB-KW"/>
</dbReference>
<dbReference type="InterPro" id="IPR040982">
    <property type="entry name" value="DNA_pol3_finger"/>
</dbReference>
<sequence>MSEPRFVHLRIHSDYSMIHGIAKIDQLVKKAALLGMPALGITDFTNLCGFIKFYRATYKFGIKPIIGADFKVKNSISPNILTKLTILASNNVGYKNLTLLISRAYQKGYGTNGPCIKREWLMALKSGLIVLSGGYSGDIGYGLIHKNHELVNHSLEFYKKHFPSNFYIEISRTGSKIEEQYLALAIKLAMVENIPLVATNEVYFLSKIDFEAHEIRVAIHQGHILNDSNRSYKYNEQQYMRTENEMCNLFKDIPEALINSVEIAKRCNVRITLGKYFLPQFPTGNLNPQQFLINKATSGLEERLKFIFPDPNIRIEKRKEYDKRLNIELNIINKMGFPSYFLIVMEFVQWSKDNCIPVGPGRGSGAGSLVAYALQITDINPLEFNLIFERFLNLERVSLPDFDIDFCMEKRDMVIEHVSNIYGKDAVAQIITFGTMTAKSVIRDVGRVLGYPYGFVERISKMIPSDIGITIERAFTLEPKLSELYKIDEDVKSIIDMARKLEGVIRNASKHAGGLVISPTRITDFTPLHCDENGNNPITQFDKDDIEYIGLVKFDFLGLRTLTIINWAIEMINLTRNNQSITPVNIASIPLNDKKTFQILQQAKTTAVFQLESKGMRDLIKRLKPDCFEDIIALIALFRPGPLQSGMVDNFINRKHGREKVSYPDIKCQHESLKPILESTYGIILYQEQVMQIAQVLAGYTLGKADILRYAMGKKQPIEMVKQRSFFKRGSEKKGISSEMALKIFSMLEKFAGYGFNKSHSTAYALISYQTLWLKTHYPAQFMAAVLTAYMDNTNKIVSLIDECRMMGLTILPPDINVSLYTFYVNDLGKIVYGMGAIKGIGKTAIENIIYARNQGGRFIDLLDLCNRIDTKKLNQSMMKKMILSGCCDSLGSHRAAMINSLSQAFNIAVQNSIARLHGQADMFNGAIESKHFYPKEVSVWPDHLRLQGERDTLGLYLTGHPINTYLEEIKFYNKGLWIKDINSHYEGNKIIVIVGLLTTIRSFLTKNNKKISMCYLEDHSGSLEVIIFSDILEIYQPLLKKDNILIINGKIQYDNFRKRQQIVAQKIMNLKEARKKYVRGISLWLTSSQVTNRFLSTLKKYLSFHCGGSIPLYVYYKNTDAQIKFTFSKKWYISLNDSLIEDLKYLVGFNQVKLEFD</sequence>
<dbReference type="InterPro" id="IPR029460">
    <property type="entry name" value="DNAPol_HHH"/>
</dbReference>
<dbReference type="SUPFAM" id="SSF89550">
    <property type="entry name" value="PHP domain-like"/>
    <property type="match status" value="1"/>
</dbReference>
<dbReference type="NCBIfam" id="NF004226">
    <property type="entry name" value="PRK05673.1"/>
    <property type="match status" value="1"/>
</dbReference>
<dbReference type="FunFam" id="1.10.10.1600:FF:000001">
    <property type="entry name" value="DNA polymerase III subunit alpha"/>
    <property type="match status" value="1"/>
</dbReference>
<dbReference type="InterPro" id="IPR004013">
    <property type="entry name" value="PHP_dom"/>
</dbReference>
<evidence type="ECO:0000256" key="6">
    <source>
        <dbReference type="ARBA" id="ARBA00022695"/>
    </source>
</evidence>
<dbReference type="Pfam" id="PF14579">
    <property type="entry name" value="HHH_6"/>
    <property type="match status" value="1"/>
</dbReference>
<dbReference type="InterPro" id="IPR041931">
    <property type="entry name" value="DNA_pol3_alpha_thumb_dom"/>
</dbReference>
<dbReference type="Proteomes" id="UP000061704">
    <property type="component" value="Chromosome"/>
</dbReference>
<dbReference type="Pfam" id="PF02811">
    <property type="entry name" value="PHP"/>
    <property type="match status" value="1"/>
</dbReference>